<dbReference type="PANTHER" id="PTHR46361:SF3">
    <property type="entry name" value="ELECTRON CARRIER_ PROTEIN DISULFIDE OXIDOREDUCTASE"/>
    <property type="match status" value="1"/>
</dbReference>
<gene>
    <name evidence="2" type="ORF">HGP28_05615</name>
</gene>
<reference evidence="2 3" key="1">
    <citation type="submission" date="2020-04" db="EMBL/GenBank/DDBJ databases">
        <title>Vibrio sp. SM6, a novel species isolated from seawater.</title>
        <authorList>
            <person name="Wang X."/>
        </authorList>
    </citation>
    <scope>NUCLEOTIDE SEQUENCE [LARGE SCALE GENOMIC DNA]</scope>
    <source>
        <strain evidence="2 3">SM6</strain>
    </source>
</reference>
<dbReference type="AlphaFoldDB" id="A0A7X8TPL0"/>
<comment type="caution">
    <text evidence="2">The sequence shown here is derived from an EMBL/GenBank/DDBJ whole genome shotgun (WGS) entry which is preliminary data.</text>
</comment>
<evidence type="ECO:0000259" key="1">
    <source>
        <dbReference type="Pfam" id="PF04784"/>
    </source>
</evidence>
<accession>A0A7X8TPL0</accession>
<dbReference type="InterPro" id="IPR006869">
    <property type="entry name" value="DUF547"/>
</dbReference>
<keyword evidence="3" id="KW-1185">Reference proteome</keyword>
<protein>
    <submittedName>
        <fullName evidence="2">DUF547 domain-containing protein</fullName>
    </submittedName>
</protein>
<feature type="domain" description="DUF547" evidence="1">
    <location>
        <begin position="95"/>
        <end position="205"/>
    </location>
</feature>
<proteinExistence type="predicted"/>
<sequence length="266" mass="30767">MTGRHDFWHAFLSLGLILASFQLYAAPKAELWPFWQASNESNHATIDHQPWQTILDRYLLVQGQHHLFDYQNVSASDKHALKQYIRALASLDPRDYRQAEQYAYWVNLYNALTVDEILDHYPIRSITKLGGIFTFGPWDEDQVIVAGKTLTLNDIEHRILRPIWQDPRTHYAVNCASLGCPNLQLNAFTSANQEQLLDQAAKAFIRSPKGVLIQGNRAQLSTIYQWFSDDFGGEKALFEHISQYAPEYRGFTGKIRYDYDWSLNQP</sequence>
<dbReference type="RefSeq" id="WP_168835479.1">
    <property type="nucleotide sequence ID" value="NZ_JABAIK010000004.1"/>
</dbReference>
<dbReference type="PANTHER" id="PTHR46361">
    <property type="entry name" value="ELECTRON CARRIER/ PROTEIN DISULFIDE OXIDOREDUCTASE"/>
    <property type="match status" value="1"/>
</dbReference>
<name>A0A7X8TPL0_9VIBR</name>
<dbReference type="Pfam" id="PF04784">
    <property type="entry name" value="DUF547"/>
    <property type="match status" value="1"/>
</dbReference>
<organism evidence="2 3">
    <name type="scientific">Vibrio agarilyticus</name>
    <dbReference type="NCBI Taxonomy" id="2726741"/>
    <lineage>
        <taxon>Bacteria</taxon>
        <taxon>Pseudomonadati</taxon>
        <taxon>Pseudomonadota</taxon>
        <taxon>Gammaproteobacteria</taxon>
        <taxon>Vibrionales</taxon>
        <taxon>Vibrionaceae</taxon>
        <taxon>Vibrio</taxon>
    </lineage>
</organism>
<evidence type="ECO:0000313" key="3">
    <source>
        <dbReference type="Proteomes" id="UP000535589"/>
    </source>
</evidence>
<evidence type="ECO:0000313" key="2">
    <source>
        <dbReference type="EMBL" id="NLS12374.1"/>
    </source>
</evidence>
<dbReference type="Proteomes" id="UP000535589">
    <property type="component" value="Unassembled WGS sequence"/>
</dbReference>
<dbReference type="EMBL" id="JABAIK010000004">
    <property type="protein sequence ID" value="NLS12374.1"/>
    <property type="molecule type" value="Genomic_DNA"/>
</dbReference>